<evidence type="ECO:0000256" key="8">
    <source>
        <dbReference type="ARBA" id="ARBA00022989"/>
    </source>
</evidence>
<evidence type="ECO:0000256" key="9">
    <source>
        <dbReference type="ARBA" id="ARBA00023128"/>
    </source>
</evidence>
<feature type="transmembrane region" description="Helical" evidence="11">
    <location>
        <begin position="54"/>
        <end position="71"/>
    </location>
</feature>
<dbReference type="EMBL" id="JAEPRA010000006">
    <property type="protein sequence ID" value="KAG2184222.1"/>
    <property type="molecule type" value="Genomic_DNA"/>
</dbReference>
<comment type="caution">
    <text evidence="12">The sequence shown here is derived from an EMBL/GenBank/DDBJ whole genome shotgun (WGS) entry which is preliminary data.</text>
</comment>
<keyword evidence="3 11" id="KW-0813">Transport</keyword>
<dbReference type="Pfam" id="PF02939">
    <property type="entry name" value="UcrQ"/>
    <property type="match status" value="1"/>
</dbReference>
<dbReference type="FunFam" id="1.20.5.210:FF:000001">
    <property type="entry name" value="Cytochrome b-c1 complex subunit 8"/>
    <property type="match status" value="1"/>
</dbReference>
<keyword evidence="10 11" id="KW-0472">Membrane</keyword>
<keyword evidence="8 11" id="KW-1133">Transmembrane helix</keyword>
<dbReference type="OrthoDB" id="6683853at2759"/>
<comment type="similarity">
    <text evidence="2 11">Belongs to the UQCRQ/QCR8 family.</text>
</comment>
<keyword evidence="4 11" id="KW-0679">Respiratory chain</keyword>
<dbReference type="GO" id="GO:0045275">
    <property type="term" value="C:respiratory chain complex III"/>
    <property type="evidence" value="ECO:0007669"/>
    <property type="project" value="UniProtKB-UniRule"/>
</dbReference>
<proteinExistence type="inferred from homology"/>
<dbReference type="Proteomes" id="UP000612746">
    <property type="component" value="Unassembled WGS sequence"/>
</dbReference>
<evidence type="ECO:0000256" key="4">
    <source>
        <dbReference type="ARBA" id="ARBA00022660"/>
    </source>
</evidence>
<dbReference type="GO" id="GO:0006122">
    <property type="term" value="P:mitochondrial electron transport, ubiquinol to cytochrome c"/>
    <property type="evidence" value="ECO:0007669"/>
    <property type="project" value="UniProtKB-UniRule"/>
</dbReference>
<evidence type="ECO:0000256" key="6">
    <source>
        <dbReference type="ARBA" id="ARBA00022792"/>
    </source>
</evidence>
<evidence type="ECO:0000256" key="10">
    <source>
        <dbReference type="ARBA" id="ARBA00023136"/>
    </source>
</evidence>
<keyword evidence="5 11" id="KW-0812">Transmembrane</keyword>
<evidence type="ECO:0000256" key="7">
    <source>
        <dbReference type="ARBA" id="ARBA00022982"/>
    </source>
</evidence>
<dbReference type="PANTHER" id="PTHR12119">
    <property type="entry name" value="UBIQUINOL-CYTOCHROME C REDUCTASE COMPLEX UBIQUINONE-BINDING PROTEIN QP-C"/>
    <property type="match status" value="1"/>
</dbReference>
<evidence type="ECO:0000256" key="2">
    <source>
        <dbReference type="ARBA" id="ARBA00007668"/>
    </source>
</evidence>
<keyword evidence="13" id="KW-1185">Reference proteome</keyword>
<evidence type="ECO:0000313" key="12">
    <source>
        <dbReference type="EMBL" id="KAG2184222.1"/>
    </source>
</evidence>
<evidence type="ECO:0000256" key="1">
    <source>
        <dbReference type="ARBA" id="ARBA00004434"/>
    </source>
</evidence>
<comment type="function">
    <text evidence="11">Component of the ubiquinol-cytochrome c oxidoreductase, a multisubunit transmembrane complex that is part of the mitochondrial electron transport chain which drives oxidative phosphorylation. The complex plays an important role in the uptake of multiple carbon sources present in different host niches.</text>
</comment>
<dbReference type="PANTHER" id="PTHR12119:SF2">
    <property type="entry name" value="CYTOCHROME B-C1 COMPLEX SUBUNIT 8"/>
    <property type="match status" value="1"/>
</dbReference>
<sequence>MGGHGYMGTSFDLYEKLSQCGITTYSLSPFEQKPFAGVSRAMIFNTSRRVSAQIPYIGVAFGIGYGIYTWANARHEYLLSKAGHAEAAGH</sequence>
<evidence type="ECO:0000256" key="5">
    <source>
        <dbReference type="ARBA" id="ARBA00022692"/>
    </source>
</evidence>
<evidence type="ECO:0000313" key="13">
    <source>
        <dbReference type="Proteomes" id="UP000612746"/>
    </source>
</evidence>
<gene>
    <name evidence="12" type="ORF">INT44_009237</name>
</gene>
<keyword evidence="7 11" id="KW-0249">Electron transport</keyword>
<keyword evidence="6 11" id="KW-0999">Mitochondrion inner membrane</keyword>
<comment type="subcellular location">
    <subcellularLocation>
        <location evidence="1 11">Mitochondrion inner membrane</location>
        <topology evidence="1 11">Single-pass membrane protein</topology>
    </subcellularLocation>
</comment>
<organism evidence="12 13">
    <name type="scientific">Umbelopsis vinacea</name>
    <dbReference type="NCBI Taxonomy" id="44442"/>
    <lineage>
        <taxon>Eukaryota</taxon>
        <taxon>Fungi</taxon>
        <taxon>Fungi incertae sedis</taxon>
        <taxon>Mucoromycota</taxon>
        <taxon>Mucoromycotina</taxon>
        <taxon>Umbelopsidomycetes</taxon>
        <taxon>Umbelopsidales</taxon>
        <taxon>Umbelopsidaceae</taxon>
        <taxon>Umbelopsis</taxon>
    </lineage>
</organism>
<dbReference type="GO" id="GO:0005743">
    <property type="term" value="C:mitochondrial inner membrane"/>
    <property type="evidence" value="ECO:0007669"/>
    <property type="project" value="UniProtKB-SubCell"/>
</dbReference>
<accession>A0A8H7UJP2</accession>
<dbReference type="Gene3D" id="1.20.5.210">
    <property type="entry name" value="Cytochrome b-c1 complex subunit 8"/>
    <property type="match status" value="1"/>
</dbReference>
<reference evidence="12" key="1">
    <citation type="submission" date="2020-12" db="EMBL/GenBank/DDBJ databases">
        <title>Metabolic potential, ecology and presence of endohyphal bacteria is reflected in genomic diversity of Mucoromycotina.</title>
        <authorList>
            <person name="Muszewska A."/>
            <person name="Okrasinska A."/>
            <person name="Steczkiewicz K."/>
            <person name="Drgas O."/>
            <person name="Orlowska M."/>
            <person name="Perlinska-Lenart U."/>
            <person name="Aleksandrzak-Piekarczyk T."/>
            <person name="Szatraj K."/>
            <person name="Zielenkiewicz U."/>
            <person name="Pilsyk S."/>
            <person name="Malc E."/>
            <person name="Mieczkowski P."/>
            <person name="Kruszewska J.S."/>
            <person name="Biernat P."/>
            <person name="Pawlowska J."/>
        </authorList>
    </citation>
    <scope>NUCLEOTIDE SEQUENCE</scope>
    <source>
        <strain evidence="12">WA0000051536</strain>
    </source>
</reference>
<name>A0A8H7UJP2_9FUNG</name>
<dbReference type="SUPFAM" id="SSF81508">
    <property type="entry name" value="Ubiquinone-binding protein QP-C of cytochrome bc1 complex (Ubiquinol-cytochrome c reductase)"/>
    <property type="match status" value="1"/>
</dbReference>
<dbReference type="AlphaFoldDB" id="A0A8H7UJP2"/>
<dbReference type="InterPro" id="IPR004205">
    <property type="entry name" value="Cyt_bc1_su8"/>
</dbReference>
<comment type="subunit">
    <text evidence="11">Component of the ubiquinol-cytochrome c oxidoreductase (cytochrome b-c1 complex, complex III, CIII), a multisubunit enzyme composed of 3 respiratory subunits cytochrome b, cytochrome c1 and Rieske protein, 2 core protein subunits, and additional low-molecular weight protein subunits. The complex exists as an obligatory dimer and forms supercomplexes (SCs) in the inner mitochondrial membrane with cytochrome c oxidase (complex IV, CIV).</text>
</comment>
<keyword evidence="9 11" id="KW-0496">Mitochondrion</keyword>
<evidence type="ECO:0000256" key="3">
    <source>
        <dbReference type="ARBA" id="ARBA00022448"/>
    </source>
</evidence>
<evidence type="ECO:0000256" key="11">
    <source>
        <dbReference type="RuleBase" id="RU368118"/>
    </source>
</evidence>
<protein>
    <recommendedName>
        <fullName evidence="11">Cytochrome b-c1 complex subunit 8</fullName>
    </recommendedName>
    <alternativeName>
        <fullName evidence="11">Complex III subunit 8</fullName>
    </alternativeName>
</protein>
<dbReference type="InterPro" id="IPR036642">
    <property type="entry name" value="Cyt_bc1_su8_sf"/>
</dbReference>